<name>A0A5A7PCE6_STRAF</name>
<evidence type="ECO:0000313" key="2">
    <source>
        <dbReference type="EMBL" id="GER30186.1"/>
    </source>
</evidence>
<keyword evidence="2" id="KW-0645">Protease</keyword>
<evidence type="ECO:0000313" key="3">
    <source>
        <dbReference type="Proteomes" id="UP000325081"/>
    </source>
</evidence>
<sequence>MKRTFNLRQHVRPVLDEEPPRPKENLIEDANRSHALLAEDYRAPTMAGRLCSMRSSQRLKNMSAAISPCPTPIPTRRHHLRLQLSISSPFKDCSSSPHNNRPQRPRPAPAAVELPEHGKETTAEQWFRTTVRRTSKFEHGHVAMTEAANFVIIQTATGHSTVRFMEIPAATGSARVCACVCELCVLACGLCERRAMAVERLPEMAETRRSCVICVCG</sequence>
<gene>
    <name evidence="2" type="ORF">STAS_06115</name>
</gene>
<dbReference type="AlphaFoldDB" id="A0A5A7PCE6"/>
<comment type="caution">
    <text evidence="2">The sequence shown here is derived from an EMBL/GenBank/DDBJ whole genome shotgun (WGS) entry which is preliminary data.</text>
</comment>
<keyword evidence="2" id="KW-0378">Hydrolase</keyword>
<keyword evidence="3" id="KW-1185">Reference proteome</keyword>
<dbReference type="GO" id="GO:0008233">
    <property type="term" value="F:peptidase activity"/>
    <property type="evidence" value="ECO:0007669"/>
    <property type="project" value="UniProtKB-KW"/>
</dbReference>
<feature type="compositionally biased region" description="Basic residues" evidence="1">
    <location>
        <begin position="1"/>
        <end position="11"/>
    </location>
</feature>
<feature type="compositionally biased region" description="Polar residues" evidence="1">
    <location>
        <begin position="88"/>
        <end position="100"/>
    </location>
</feature>
<evidence type="ECO:0000256" key="1">
    <source>
        <dbReference type="SAM" id="MobiDB-lite"/>
    </source>
</evidence>
<dbReference type="Proteomes" id="UP000325081">
    <property type="component" value="Unassembled WGS sequence"/>
</dbReference>
<organism evidence="2 3">
    <name type="scientific">Striga asiatica</name>
    <name type="common">Asiatic witchweed</name>
    <name type="synonym">Buchnera asiatica</name>
    <dbReference type="NCBI Taxonomy" id="4170"/>
    <lineage>
        <taxon>Eukaryota</taxon>
        <taxon>Viridiplantae</taxon>
        <taxon>Streptophyta</taxon>
        <taxon>Embryophyta</taxon>
        <taxon>Tracheophyta</taxon>
        <taxon>Spermatophyta</taxon>
        <taxon>Magnoliopsida</taxon>
        <taxon>eudicotyledons</taxon>
        <taxon>Gunneridae</taxon>
        <taxon>Pentapetalae</taxon>
        <taxon>asterids</taxon>
        <taxon>lamiids</taxon>
        <taxon>Lamiales</taxon>
        <taxon>Orobanchaceae</taxon>
        <taxon>Buchnereae</taxon>
        <taxon>Striga</taxon>
    </lineage>
</organism>
<feature type="compositionally biased region" description="Basic and acidic residues" evidence="1">
    <location>
        <begin position="13"/>
        <end position="25"/>
    </location>
</feature>
<feature type="region of interest" description="Disordered" evidence="1">
    <location>
        <begin position="88"/>
        <end position="110"/>
    </location>
</feature>
<accession>A0A5A7PCE6</accession>
<feature type="region of interest" description="Disordered" evidence="1">
    <location>
        <begin position="1"/>
        <end position="25"/>
    </location>
</feature>
<dbReference type="EMBL" id="BKCP01004317">
    <property type="protein sequence ID" value="GER30186.1"/>
    <property type="molecule type" value="Genomic_DNA"/>
</dbReference>
<reference evidence="3" key="1">
    <citation type="journal article" date="2019" name="Curr. Biol.">
        <title>Genome Sequence of Striga asiatica Provides Insight into the Evolution of Plant Parasitism.</title>
        <authorList>
            <person name="Yoshida S."/>
            <person name="Kim S."/>
            <person name="Wafula E.K."/>
            <person name="Tanskanen J."/>
            <person name="Kim Y.M."/>
            <person name="Honaas L."/>
            <person name="Yang Z."/>
            <person name="Spallek T."/>
            <person name="Conn C.E."/>
            <person name="Ichihashi Y."/>
            <person name="Cheong K."/>
            <person name="Cui S."/>
            <person name="Der J.P."/>
            <person name="Gundlach H."/>
            <person name="Jiao Y."/>
            <person name="Hori C."/>
            <person name="Ishida J.K."/>
            <person name="Kasahara H."/>
            <person name="Kiba T."/>
            <person name="Kim M.S."/>
            <person name="Koo N."/>
            <person name="Laohavisit A."/>
            <person name="Lee Y.H."/>
            <person name="Lumba S."/>
            <person name="McCourt P."/>
            <person name="Mortimer J.C."/>
            <person name="Mutuku J.M."/>
            <person name="Nomura T."/>
            <person name="Sasaki-Sekimoto Y."/>
            <person name="Seto Y."/>
            <person name="Wang Y."/>
            <person name="Wakatake T."/>
            <person name="Sakakibara H."/>
            <person name="Demura T."/>
            <person name="Yamaguchi S."/>
            <person name="Yoneyama K."/>
            <person name="Manabe R.I."/>
            <person name="Nelson D.C."/>
            <person name="Schulman A.H."/>
            <person name="Timko M.P."/>
            <person name="dePamphilis C.W."/>
            <person name="Choi D."/>
            <person name="Shirasu K."/>
        </authorList>
    </citation>
    <scope>NUCLEOTIDE SEQUENCE [LARGE SCALE GENOMIC DNA]</scope>
    <source>
        <strain evidence="3">cv. UVA1</strain>
    </source>
</reference>
<protein>
    <submittedName>
        <fullName evidence="2">ATP-dependent Clp protease proteolytic subunit 2</fullName>
    </submittedName>
</protein>
<proteinExistence type="predicted"/>
<dbReference type="GO" id="GO:0006508">
    <property type="term" value="P:proteolysis"/>
    <property type="evidence" value="ECO:0007669"/>
    <property type="project" value="UniProtKB-KW"/>
</dbReference>